<dbReference type="Pfam" id="PF19493">
    <property type="entry name" value="Trypco1"/>
    <property type="match status" value="1"/>
</dbReference>
<accession>A0AB39TS78</accession>
<dbReference type="NCBIfam" id="NF041216">
    <property type="entry name" value="CU044_2847_fam"/>
    <property type="match status" value="1"/>
</dbReference>
<sequence length="105" mass="11533">MSYELDSDTIVQFEIEPTEEWQQVRADQVLGRVQEAVRPAVEAARAVLDQAVRLSPSEVEVSFGIKVSGSANWLIAKADTEANFGVKLTWRPGQKQDGGEDGSLE</sequence>
<dbReference type="InterPro" id="IPR045794">
    <property type="entry name" value="Trypco1"/>
</dbReference>
<dbReference type="AlphaFoldDB" id="A0AB39TS78"/>
<dbReference type="EMBL" id="CP163445">
    <property type="protein sequence ID" value="XDQ81994.1"/>
    <property type="molecule type" value="Genomic_DNA"/>
</dbReference>
<evidence type="ECO:0000259" key="1">
    <source>
        <dbReference type="Pfam" id="PF19493"/>
    </source>
</evidence>
<protein>
    <submittedName>
        <fullName evidence="2">CU044_2847 family protein</fullName>
    </submittedName>
</protein>
<organism evidence="2">
    <name type="scientific">Streptomyces sp. Y1</name>
    <dbReference type="NCBI Taxonomy" id="3238634"/>
    <lineage>
        <taxon>Bacteria</taxon>
        <taxon>Bacillati</taxon>
        <taxon>Actinomycetota</taxon>
        <taxon>Actinomycetes</taxon>
        <taxon>Kitasatosporales</taxon>
        <taxon>Streptomycetaceae</taxon>
        <taxon>Streptomyces</taxon>
    </lineage>
</organism>
<evidence type="ECO:0000313" key="2">
    <source>
        <dbReference type="EMBL" id="XDQ81994.1"/>
    </source>
</evidence>
<reference evidence="2" key="1">
    <citation type="submission" date="2024-07" db="EMBL/GenBank/DDBJ databases">
        <authorList>
            <person name="Yu S.T."/>
        </authorList>
    </citation>
    <scope>NUCLEOTIDE SEQUENCE</scope>
    <source>
        <strain evidence="2">Y1</strain>
    </source>
</reference>
<proteinExistence type="predicted"/>
<dbReference type="RefSeq" id="WP_369184539.1">
    <property type="nucleotide sequence ID" value="NZ_CP163445.1"/>
</dbReference>
<name>A0AB39TS78_9ACTN</name>
<feature type="domain" description="Trypsin-co-occurring" evidence="1">
    <location>
        <begin position="4"/>
        <end position="91"/>
    </location>
</feature>
<gene>
    <name evidence="2" type="ORF">AB2U05_27750</name>
</gene>